<dbReference type="AlphaFoldDB" id="A0AB34K4N1"/>
<reference evidence="3 4" key="1">
    <citation type="journal article" date="2024" name="Science">
        <title>Giant polyketide synthase enzymes in the biosynthesis of giant marine polyether toxins.</title>
        <authorList>
            <person name="Fallon T.R."/>
            <person name="Shende V.V."/>
            <person name="Wierzbicki I.H."/>
            <person name="Pendleton A.L."/>
            <person name="Watervoot N.F."/>
            <person name="Auber R.P."/>
            <person name="Gonzalez D.J."/>
            <person name="Wisecaver J.H."/>
            <person name="Moore B.S."/>
        </authorList>
    </citation>
    <scope>NUCLEOTIDE SEQUENCE [LARGE SCALE GENOMIC DNA]</scope>
    <source>
        <strain evidence="3 4">12B1</strain>
    </source>
</reference>
<evidence type="ECO:0008006" key="5">
    <source>
        <dbReference type="Google" id="ProtNLM"/>
    </source>
</evidence>
<evidence type="ECO:0000313" key="4">
    <source>
        <dbReference type="Proteomes" id="UP001515480"/>
    </source>
</evidence>
<dbReference type="EMBL" id="JBGBPQ010000001">
    <property type="protein sequence ID" value="KAL1529236.1"/>
    <property type="molecule type" value="Genomic_DNA"/>
</dbReference>
<keyword evidence="2" id="KW-0732">Signal</keyword>
<gene>
    <name evidence="3" type="ORF">AB1Y20_000191</name>
</gene>
<feature type="chain" id="PRO_5044326657" description="Indole-3-glycerol-phosphate synthase" evidence="2">
    <location>
        <begin position="16"/>
        <end position="300"/>
    </location>
</feature>
<dbReference type="Proteomes" id="UP001515480">
    <property type="component" value="Unassembled WGS sequence"/>
</dbReference>
<evidence type="ECO:0000256" key="2">
    <source>
        <dbReference type="SAM" id="SignalP"/>
    </source>
</evidence>
<comment type="caution">
    <text evidence="3">The sequence shown here is derived from an EMBL/GenBank/DDBJ whole genome shotgun (WGS) entry which is preliminary data.</text>
</comment>
<protein>
    <recommendedName>
        <fullName evidence="5">Indole-3-glycerol-phosphate synthase</fullName>
    </recommendedName>
</protein>
<proteinExistence type="predicted"/>
<evidence type="ECO:0000256" key="1">
    <source>
        <dbReference type="SAM" id="MobiDB-lite"/>
    </source>
</evidence>
<organism evidence="3 4">
    <name type="scientific">Prymnesium parvum</name>
    <name type="common">Toxic golden alga</name>
    <dbReference type="NCBI Taxonomy" id="97485"/>
    <lineage>
        <taxon>Eukaryota</taxon>
        <taxon>Haptista</taxon>
        <taxon>Haptophyta</taxon>
        <taxon>Prymnesiophyceae</taxon>
        <taxon>Prymnesiales</taxon>
        <taxon>Prymnesiaceae</taxon>
        <taxon>Prymnesium</taxon>
    </lineage>
</organism>
<evidence type="ECO:0000313" key="3">
    <source>
        <dbReference type="EMBL" id="KAL1529236.1"/>
    </source>
</evidence>
<feature type="signal peptide" evidence="2">
    <location>
        <begin position="1"/>
        <end position="15"/>
    </location>
</feature>
<keyword evidence="4" id="KW-1185">Reference proteome</keyword>
<accession>A0AB34K4N1</accession>
<sequence>MLCLGAVALLQAVDSTRVLQGDGVLRKALRSTARPLVAHVWDPQPSALPSWAVADVSQTCRTAGASAILVPPSLVSAVAEEQQAHVGDFPGPLPVLADCMLHALLDNEVEMTTLRRDGAAGIGVRYHVREWGEADELERRLRQTVEAAHELGLGAVLLGEREEAAEWDEVAWRVGAVGAVVGAPRTMGGEEEGVVAIGCWDGSDEELQRLRASGFGALLLEDACGGEVERGAPRCNALVRAARSKTSRTWSGSMFGATSGDVIPPNQRNPRLWAQSQRQAREIMHESAASRGLPPPKLKK</sequence>
<feature type="region of interest" description="Disordered" evidence="1">
    <location>
        <begin position="250"/>
        <end position="269"/>
    </location>
</feature>
<name>A0AB34K4N1_PRYPA</name>